<dbReference type="EMBL" id="LJPX01000130">
    <property type="protein sequence ID" value="KPW79013.1"/>
    <property type="molecule type" value="Genomic_DNA"/>
</dbReference>
<dbReference type="Gene3D" id="3.40.30.110">
    <property type="match status" value="2"/>
</dbReference>
<dbReference type="Pfam" id="PF13410">
    <property type="entry name" value="GST_C_2"/>
    <property type="match status" value="1"/>
</dbReference>
<dbReference type="InterPro" id="IPR004045">
    <property type="entry name" value="Glutathione_S-Trfase_N"/>
</dbReference>
<dbReference type="InterPro" id="IPR036249">
    <property type="entry name" value="Thioredoxin-like_sf"/>
</dbReference>
<dbReference type="CDD" id="cd00299">
    <property type="entry name" value="GST_C_family"/>
    <property type="match status" value="1"/>
</dbReference>
<dbReference type="SUPFAM" id="SSF47616">
    <property type="entry name" value="GST C-terminal domain-like"/>
    <property type="match status" value="1"/>
</dbReference>
<proteinExistence type="predicted"/>
<dbReference type="GO" id="GO:0016740">
    <property type="term" value="F:transferase activity"/>
    <property type="evidence" value="ECO:0007669"/>
    <property type="project" value="UniProtKB-KW"/>
</dbReference>
<protein>
    <submittedName>
        <fullName evidence="2">Putative glutathione S-transferase-related protein</fullName>
    </submittedName>
</protein>
<organism evidence="2 3">
    <name type="scientific">Pseudomonas cannabina</name>
    <dbReference type="NCBI Taxonomy" id="86840"/>
    <lineage>
        <taxon>Bacteria</taxon>
        <taxon>Pseudomonadati</taxon>
        <taxon>Pseudomonadota</taxon>
        <taxon>Gammaproteobacteria</taxon>
        <taxon>Pseudomonadales</taxon>
        <taxon>Pseudomonadaceae</taxon>
        <taxon>Pseudomonas</taxon>
    </lineage>
</organism>
<evidence type="ECO:0000259" key="1">
    <source>
        <dbReference type="Pfam" id="PF13417"/>
    </source>
</evidence>
<dbReference type="SUPFAM" id="SSF52833">
    <property type="entry name" value="Thioredoxin-like"/>
    <property type="match status" value="1"/>
</dbReference>
<dbReference type="CDD" id="cd00570">
    <property type="entry name" value="GST_N_family"/>
    <property type="match status" value="1"/>
</dbReference>
<dbReference type="Gene3D" id="1.20.1050.10">
    <property type="match status" value="1"/>
</dbReference>
<evidence type="ECO:0000313" key="3">
    <source>
        <dbReference type="Proteomes" id="UP000050564"/>
    </source>
</evidence>
<dbReference type="InterPro" id="IPR036282">
    <property type="entry name" value="Glutathione-S-Trfase_C_sf"/>
</dbReference>
<evidence type="ECO:0000313" key="2">
    <source>
        <dbReference type="EMBL" id="KPW79013.1"/>
    </source>
</evidence>
<sequence>MPHRRFISVMPHHPVEPVGGQGAGGQAVCFPCAQRLNMSELILHHYPTSLFAEKARLMLGFKGLAWRSVTIPSIMPKPDLTALTGGYRRTPVLQAGADIYCDTALMARRLEQEKASPAFFPQGQEFAVAGLAAWADSVLFLHAVSLVFQPESMAVRFAKVPPDAAKAFISDRSTLFNGGTASRPPVEQVKHQWPTLMSRLESQLSHGGAFLFGEPSIADFSVAHTLWFLKQTPVTAPFVDDYPSVRAWLDRVLGFGHGTFTDLSSADAIEIARNATPAPLPDEALVDPNGFKAGDSVAIAAVDYGVEAVQGELVFTGREELILRREDDRAGVVHVHFPRLGFRVEKR</sequence>
<dbReference type="PATRIC" id="fig|86840.3.peg.4387"/>
<dbReference type="Proteomes" id="UP000050564">
    <property type="component" value="Unassembled WGS sequence"/>
</dbReference>
<feature type="domain" description="GST N-terminal" evidence="1">
    <location>
        <begin position="43"/>
        <end position="116"/>
    </location>
</feature>
<accession>A0A0P9N6H5</accession>
<comment type="caution">
    <text evidence="2">The sequence shown here is derived from an EMBL/GenBank/DDBJ whole genome shotgun (WGS) entry which is preliminary data.</text>
</comment>
<reference evidence="2 3" key="1">
    <citation type="submission" date="2015-09" db="EMBL/GenBank/DDBJ databases">
        <title>Genome announcement of multiple Pseudomonas syringae strains.</title>
        <authorList>
            <person name="Thakur S."/>
            <person name="Wang P.W."/>
            <person name="Gong Y."/>
            <person name="Weir B.S."/>
            <person name="Guttman D.S."/>
        </authorList>
    </citation>
    <scope>NUCLEOTIDE SEQUENCE [LARGE SCALE GENOMIC DNA]</scope>
    <source>
        <strain evidence="2 3">ICMP2823</strain>
    </source>
</reference>
<dbReference type="Pfam" id="PF13417">
    <property type="entry name" value="GST_N_3"/>
    <property type="match status" value="1"/>
</dbReference>
<name>A0A0P9N6H5_PSECA</name>
<keyword evidence="2" id="KW-0808">Transferase</keyword>
<gene>
    <name evidence="2" type="ORF">ALO81_04974</name>
</gene>
<dbReference type="AlphaFoldDB" id="A0A0P9N6H5"/>